<dbReference type="SUPFAM" id="SSF51419">
    <property type="entry name" value="PLP-binding barrel"/>
    <property type="match status" value="1"/>
</dbReference>
<protein>
    <submittedName>
        <fullName evidence="6">Alanine racemase</fullName>
    </submittedName>
</protein>
<dbReference type="InterPro" id="IPR001608">
    <property type="entry name" value="Ala_racemase_N"/>
</dbReference>
<feature type="compositionally biased region" description="Polar residues" evidence="4">
    <location>
        <begin position="376"/>
        <end position="386"/>
    </location>
</feature>
<dbReference type="RefSeq" id="WP_188647749.1">
    <property type="nucleotide sequence ID" value="NZ_BMHQ01000006.1"/>
</dbReference>
<proteinExistence type="predicted"/>
<dbReference type="Gene3D" id="3.20.20.10">
    <property type="entry name" value="Alanine racemase"/>
    <property type="match status" value="1"/>
</dbReference>
<dbReference type="Proteomes" id="UP000625210">
    <property type="component" value="Unassembled WGS sequence"/>
</dbReference>
<dbReference type="GO" id="GO:0030170">
    <property type="term" value="F:pyridoxal phosphate binding"/>
    <property type="evidence" value="ECO:0007669"/>
    <property type="project" value="TreeGrafter"/>
</dbReference>
<sequence length="405" mass="46355">MSLTLYVNRKDWLAHLVKMEHRFPDYLPVIKGNGYGFGNESLADAAKTVGKTRIAVGTVEEARELEDTHSFDQMIILTPVLSALDYSDLESNRVFTVGSQAHLQHLLTQFEHLIRQQENVWAKSDGPIPIRILVKCQSSMKRYGFSPLEWEKTRGWLDEHNRTGRFRFEVQGFSIHFPKEGIGQAEKDREIEEWLKVIQKDGAQVFYVSHLSSDHYLQLRNRHSDVQFVMRLGTDLWLHDKSFFEIRSRVLDIKPIRKGERFGYKQRPARQSGYLVYVSGGTANGVGLEAPAIVKGLRGWFKATAYWLFGLINRHLSPFQYKGKRLWFAEPPHMQTSVLFFSSKDSLPAVGEEVSIHMRMTTASFDRYVETDSKPAETTGSEVETSATKEQDDVKEKPVGALLPS</sequence>
<evidence type="ECO:0000256" key="1">
    <source>
        <dbReference type="ARBA" id="ARBA00001933"/>
    </source>
</evidence>
<name>A0A8J2YCR1_9BACL</name>
<gene>
    <name evidence="6" type="ORF">GCM10011571_20080</name>
</gene>
<keyword evidence="7" id="KW-1185">Reference proteome</keyword>
<dbReference type="InterPro" id="IPR000821">
    <property type="entry name" value="Ala_racemase"/>
</dbReference>
<organism evidence="6 7">
    <name type="scientific">Marinithermofilum abyssi</name>
    <dbReference type="NCBI Taxonomy" id="1571185"/>
    <lineage>
        <taxon>Bacteria</taxon>
        <taxon>Bacillati</taxon>
        <taxon>Bacillota</taxon>
        <taxon>Bacilli</taxon>
        <taxon>Bacillales</taxon>
        <taxon>Thermoactinomycetaceae</taxon>
        <taxon>Marinithermofilum</taxon>
    </lineage>
</organism>
<dbReference type="EMBL" id="BMHQ01000006">
    <property type="protein sequence ID" value="GGE18227.1"/>
    <property type="molecule type" value="Genomic_DNA"/>
</dbReference>
<reference evidence="6" key="1">
    <citation type="journal article" date="2014" name="Int. J. Syst. Evol. Microbiol.">
        <title>Complete genome sequence of Corynebacterium casei LMG S-19264T (=DSM 44701T), isolated from a smear-ripened cheese.</title>
        <authorList>
            <consortium name="US DOE Joint Genome Institute (JGI-PGF)"/>
            <person name="Walter F."/>
            <person name="Albersmeier A."/>
            <person name="Kalinowski J."/>
            <person name="Ruckert C."/>
        </authorList>
    </citation>
    <scope>NUCLEOTIDE SEQUENCE</scope>
    <source>
        <strain evidence="6">CGMCC 1.15179</strain>
    </source>
</reference>
<evidence type="ECO:0000256" key="2">
    <source>
        <dbReference type="ARBA" id="ARBA00022898"/>
    </source>
</evidence>
<dbReference type="AlphaFoldDB" id="A0A8J2YCR1"/>
<dbReference type="PANTHER" id="PTHR30511:SF0">
    <property type="entry name" value="ALANINE RACEMASE, CATABOLIC-RELATED"/>
    <property type="match status" value="1"/>
</dbReference>
<feature type="compositionally biased region" description="Basic and acidic residues" evidence="4">
    <location>
        <begin position="387"/>
        <end position="398"/>
    </location>
</feature>
<dbReference type="Pfam" id="PF01168">
    <property type="entry name" value="Ala_racemase_N"/>
    <property type="match status" value="1"/>
</dbReference>
<evidence type="ECO:0000313" key="6">
    <source>
        <dbReference type="EMBL" id="GGE18227.1"/>
    </source>
</evidence>
<evidence type="ECO:0000313" key="7">
    <source>
        <dbReference type="Proteomes" id="UP000625210"/>
    </source>
</evidence>
<dbReference type="GO" id="GO:0008784">
    <property type="term" value="F:alanine racemase activity"/>
    <property type="evidence" value="ECO:0007669"/>
    <property type="project" value="TreeGrafter"/>
</dbReference>
<accession>A0A8J2YCR1</accession>
<dbReference type="InterPro" id="IPR029066">
    <property type="entry name" value="PLP-binding_barrel"/>
</dbReference>
<evidence type="ECO:0000256" key="3">
    <source>
        <dbReference type="ARBA" id="ARBA00023235"/>
    </source>
</evidence>
<dbReference type="PANTHER" id="PTHR30511">
    <property type="entry name" value="ALANINE RACEMASE"/>
    <property type="match status" value="1"/>
</dbReference>
<comment type="caution">
    <text evidence="6">The sequence shown here is derived from an EMBL/GenBank/DDBJ whole genome shotgun (WGS) entry which is preliminary data.</text>
</comment>
<evidence type="ECO:0000256" key="4">
    <source>
        <dbReference type="SAM" id="MobiDB-lite"/>
    </source>
</evidence>
<feature type="region of interest" description="Disordered" evidence="4">
    <location>
        <begin position="369"/>
        <end position="405"/>
    </location>
</feature>
<feature type="domain" description="Alanine racemase N-terminal" evidence="5">
    <location>
        <begin position="26"/>
        <end position="236"/>
    </location>
</feature>
<keyword evidence="2" id="KW-0663">Pyridoxal phosphate</keyword>
<comment type="cofactor">
    <cofactor evidence="1">
        <name>pyridoxal 5'-phosphate</name>
        <dbReference type="ChEBI" id="CHEBI:597326"/>
    </cofactor>
</comment>
<keyword evidence="3" id="KW-0413">Isomerase</keyword>
<evidence type="ECO:0000259" key="5">
    <source>
        <dbReference type="Pfam" id="PF01168"/>
    </source>
</evidence>
<dbReference type="GO" id="GO:0005829">
    <property type="term" value="C:cytosol"/>
    <property type="evidence" value="ECO:0007669"/>
    <property type="project" value="TreeGrafter"/>
</dbReference>
<reference evidence="6" key="2">
    <citation type="submission" date="2020-09" db="EMBL/GenBank/DDBJ databases">
        <authorList>
            <person name="Sun Q."/>
            <person name="Zhou Y."/>
        </authorList>
    </citation>
    <scope>NUCLEOTIDE SEQUENCE</scope>
    <source>
        <strain evidence="6">CGMCC 1.15179</strain>
    </source>
</reference>